<gene>
    <name evidence="1" type="ORF">Vadar_013050</name>
</gene>
<comment type="caution">
    <text evidence="1">The sequence shown here is derived from an EMBL/GenBank/DDBJ whole genome shotgun (WGS) entry which is preliminary data.</text>
</comment>
<protein>
    <submittedName>
        <fullName evidence="1">Uncharacterized protein</fullName>
    </submittedName>
</protein>
<evidence type="ECO:0000313" key="1">
    <source>
        <dbReference type="EMBL" id="KAH7849105.1"/>
    </source>
</evidence>
<evidence type="ECO:0000313" key="2">
    <source>
        <dbReference type="Proteomes" id="UP000828048"/>
    </source>
</evidence>
<proteinExistence type="predicted"/>
<keyword evidence="2" id="KW-1185">Reference proteome</keyword>
<dbReference type="EMBL" id="CM037157">
    <property type="protein sequence ID" value="KAH7849105.1"/>
    <property type="molecule type" value="Genomic_DNA"/>
</dbReference>
<dbReference type="Proteomes" id="UP000828048">
    <property type="component" value="Chromosome 7"/>
</dbReference>
<name>A0ACB7Y6R4_9ERIC</name>
<accession>A0ACB7Y6R4</accession>
<organism evidence="1 2">
    <name type="scientific">Vaccinium darrowii</name>
    <dbReference type="NCBI Taxonomy" id="229202"/>
    <lineage>
        <taxon>Eukaryota</taxon>
        <taxon>Viridiplantae</taxon>
        <taxon>Streptophyta</taxon>
        <taxon>Embryophyta</taxon>
        <taxon>Tracheophyta</taxon>
        <taxon>Spermatophyta</taxon>
        <taxon>Magnoliopsida</taxon>
        <taxon>eudicotyledons</taxon>
        <taxon>Gunneridae</taxon>
        <taxon>Pentapetalae</taxon>
        <taxon>asterids</taxon>
        <taxon>Ericales</taxon>
        <taxon>Ericaceae</taxon>
        <taxon>Vaccinioideae</taxon>
        <taxon>Vaccinieae</taxon>
        <taxon>Vaccinium</taxon>
    </lineage>
</organism>
<reference evidence="1 2" key="1">
    <citation type="journal article" date="2021" name="Hortic Res">
        <title>High-quality reference genome and annotation aids understanding of berry development for evergreen blueberry (Vaccinium darrowii).</title>
        <authorList>
            <person name="Yu J."/>
            <person name="Hulse-Kemp A.M."/>
            <person name="Babiker E."/>
            <person name="Staton M."/>
        </authorList>
    </citation>
    <scope>NUCLEOTIDE SEQUENCE [LARGE SCALE GENOMIC DNA]</scope>
    <source>
        <strain evidence="2">cv. NJ 8807/NJ 8810</strain>
        <tissue evidence="1">Young leaf</tissue>
    </source>
</reference>
<sequence>MRYTVCDIFEATGRHWHLDDKFEYSLNPNLRYTPTVVTTMRREYQYRIELSKVLIFDCRPLNIPIPYRRAVGMATDTPELLQRALHCFREQVNRMQMRLSRYNYQLLANEQREEGLMAEACFYMEANMNEDIQSDIEMFDDDM</sequence>